<comment type="function">
    <text evidence="1 6">Removes the N-terminal methionine from nascent proteins. The N-terminal methionine is often cleaved when the second residue in the primary sequence is small and uncharged (Met-Ala-, Cys, Gly, Pro, Ser, Thr, or Val). Requires deformylation of the N(alpha)-formylated initiator methionine before it can be hydrolyzed.</text>
</comment>
<evidence type="ECO:0000256" key="1">
    <source>
        <dbReference type="ARBA" id="ARBA00002521"/>
    </source>
</evidence>
<dbReference type="EC" id="3.4.11.18" evidence="6 7"/>
<dbReference type="Proteomes" id="UP000593591">
    <property type="component" value="Chromosome"/>
</dbReference>
<dbReference type="HAMAP" id="MF_01974">
    <property type="entry name" value="MetAP_1"/>
    <property type="match status" value="1"/>
</dbReference>
<keyword evidence="3 6" id="KW-0645">Protease</keyword>
<feature type="binding site" evidence="6">
    <location>
        <position position="236"/>
    </location>
    <ligand>
        <name>a divalent metal cation</name>
        <dbReference type="ChEBI" id="CHEBI:60240"/>
        <label>2</label>
        <note>catalytic</note>
    </ligand>
</feature>
<name>A0A7M1XKQ9_9SPIR</name>
<keyword evidence="5 6" id="KW-0378">Hydrolase</keyword>
<keyword evidence="2 6" id="KW-0031">Aminopeptidase</keyword>
<dbReference type="InterPro" id="IPR000994">
    <property type="entry name" value="Pept_M24"/>
</dbReference>
<feature type="binding site" evidence="6">
    <location>
        <position position="236"/>
    </location>
    <ligand>
        <name>a divalent metal cation</name>
        <dbReference type="ChEBI" id="CHEBI:60240"/>
        <label>1</label>
    </ligand>
</feature>
<dbReference type="Pfam" id="PF00557">
    <property type="entry name" value="Peptidase_M24"/>
    <property type="match status" value="1"/>
</dbReference>
<dbReference type="PRINTS" id="PR00599">
    <property type="entry name" value="MAPEPTIDASE"/>
</dbReference>
<evidence type="ECO:0000256" key="7">
    <source>
        <dbReference type="RuleBase" id="RU003653"/>
    </source>
</evidence>
<dbReference type="GO" id="GO:0006508">
    <property type="term" value="P:proteolysis"/>
    <property type="evidence" value="ECO:0007669"/>
    <property type="project" value="UniProtKB-KW"/>
</dbReference>
<accession>A0A7M1XKQ9</accession>
<feature type="binding site" evidence="6">
    <location>
        <position position="95"/>
    </location>
    <ligand>
        <name>a divalent metal cation</name>
        <dbReference type="ChEBI" id="CHEBI:60240"/>
        <label>1</label>
    </ligand>
</feature>
<dbReference type="PROSITE" id="PS00680">
    <property type="entry name" value="MAP_1"/>
    <property type="match status" value="1"/>
</dbReference>
<evidence type="ECO:0000313" key="9">
    <source>
        <dbReference type="EMBL" id="QOS39585.1"/>
    </source>
</evidence>
<evidence type="ECO:0000256" key="4">
    <source>
        <dbReference type="ARBA" id="ARBA00022723"/>
    </source>
</evidence>
<organism evidence="9 10">
    <name type="scientific">Treponema rectale</name>
    <dbReference type="NCBI Taxonomy" id="744512"/>
    <lineage>
        <taxon>Bacteria</taxon>
        <taxon>Pseudomonadati</taxon>
        <taxon>Spirochaetota</taxon>
        <taxon>Spirochaetia</taxon>
        <taxon>Spirochaetales</taxon>
        <taxon>Treponemataceae</taxon>
        <taxon>Treponema</taxon>
    </lineage>
</organism>
<comment type="catalytic activity">
    <reaction evidence="6 7">
        <text>Release of N-terminal amino acids, preferentially methionine, from peptides and arylamides.</text>
        <dbReference type="EC" id="3.4.11.18"/>
    </reaction>
</comment>
<feature type="binding site" evidence="6">
    <location>
        <position position="107"/>
    </location>
    <ligand>
        <name>a divalent metal cation</name>
        <dbReference type="ChEBI" id="CHEBI:60240"/>
        <label>1</label>
    </ligand>
</feature>
<dbReference type="GO" id="GO:0005829">
    <property type="term" value="C:cytosol"/>
    <property type="evidence" value="ECO:0007669"/>
    <property type="project" value="TreeGrafter"/>
</dbReference>
<dbReference type="NCBIfam" id="TIGR00500">
    <property type="entry name" value="met_pdase_I"/>
    <property type="match status" value="1"/>
</dbReference>
<evidence type="ECO:0000256" key="2">
    <source>
        <dbReference type="ARBA" id="ARBA00022438"/>
    </source>
</evidence>
<gene>
    <name evidence="6 9" type="primary">map</name>
    <name evidence="9" type="ORF">DYE49_03575</name>
</gene>
<feature type="binding site" evidence="6">
    <location>
        <position position="107"/>
    </location>
    <ligand>
        <name>a divalent metal cation</name>
        <dbReference type="ChEBI" id="CHEBI:60240"/>
        <label>2</label>
        <note>catalytic</note>
    </ligand>
</feature>
<feature type="domain" description="Peptidase M24" evidence="8">
    <location>
        <begin position="11"/>
        <end position="242"/>
    </location>
</feature>
<dbReference type="KEGG" id="trc:DYE49_03575"/>
<dbReference type="GO" id="GO:0070006">
    <property type="term" value="F:metalloaminopeptidase activity"/>
    <property type="evidence" value="ECO:0007669"/>
    <property type="project" value="UniProtKB-UniRule"/>
</dbReference>
<keyword evidence="4 6" id="KW-0479">Metal-binding</keyword>
<feature type="binding site" evidence="6">
    <location>
        <position position="170"/>
    </location>
    <ligand>
        <name>a divalent metal cation</name>
        <dbReference type="ChEBI" id="CHEBI:60240"/>
        <label>2</label>
        <note>catalytic</note>
    </ligand>
</feature>
<dbReference type="GO" id="GO:0046872">
    <property type="term" value="F:metal ion binding"/>
    <property type="evidence" value="ECO:0007669"/>
    <property type="project" value="UniProtKB-UniRule"/>
</dbReference>
<feature type="binding site" evidence="6">
    <location>
        <position position="205"/>
    </location>
    <ligand>
        <name>a divalent metal cation</name>
        <dbReference type="ChEBI" id="CHEBI:60240"/>
        <label>2</label>
        <note>catalytic</note>
    </ligand>
</feature>
<dbReference type="PANTHER" id="PTHR43330:SF27">
    <property type="entry name" value="METHIONINE AMINOPEPTIDASE"/>
    <property type="match status" value="1"/>
</dbReference>
<evidence type="ECO:0000256" key="6">
    <source>
        <dbReference type="HAMAP-Rule" id="MF_01974"/>
    </source>
</evidence>
<dbReference type="AlphaFoldDB" id="A0A7M1XKQ9"/>
<dbReference type="CDD" id="cd01086">
    <property type="entry name" value="MetAP1"/>
    <property type="match status" value="1"/>
</dbReference>
<evidence type="ECO:0000256" key="3">
    <source>
        <dbReference type="ARBA" id="ARBA00022670"/>
    </source>
</evidence>
<feature type="binding site" evidence="6">
    <location>
        <position position="177"/>
    </location>
    <ligand>
        <name>substrate</name>
    </ligand>
</feature>
<dbReference type="PANTHER" id="PTHR43330">
    <property type="entry name" value="METHIONINE AMINOPEPTIDASE"/>
    <property type="match status" value="1"/>
</dbReference>
<dbReference type="InterPro" id="IPR036005">
    <property type="entry name" value="Creatinase/aminopeptidase-like"/>
</dbReference>
<comment type="subunit">
    <text evidence="6">Monomer.</text>
</comment>
<comment type="cofactor">
    <cofactor evidence="6">
        <name>Co(2+)</name>
        <dbReference type="ChEBI" id="CHEBI:48828"/>
    </cofactor>
    <cofactor evidence="6">
        <name>Zn(2+)</name>
        <dbReference type="ChEBI" id="CHEBI:29105"/>
    </cofactor>
    <cofactor evidence="6">
        <name>Mn(2+)</name>
        <dbReference type="ChEBI" id="CHEBI:29035"/>
    </cofactor>
    <cofactor evidence="6">
        <name>Fe(2+)</name>
        <dbReference type="ChEBI" id="CHEBI:29033"/>
    </cofactor>
    <text evidence="6">Binds 2 divalent metal cations per subunit. Has a high-affinity and a low affinity metal-binding site. The true nature of the physiological cofactor is under debate. The enzyme is active with cobalt, zinc, manganese or divalent iron ions. Most likely, methionine aminopeptidases function as mononuclear Fe(2+)-metalloproteases under physiological conditions, and the catalytically relevant metal-binding site has been assigned to the histidine-containing high-affinity site.</text>
</comment>
<protein>
    <recommendedName>
        <fullName evidence="6 7">Methionine aminopeptidase</fullName>
        <shortName evidence="6">MAP</shortName>
        <shortName evidence="6">MetAP</shortName>
        <ecNumber evidence="6 7">3.4.11.18</ecNumber>
    </recommendedName>
    <alternativeName>
        <fullName evidence="6">Peptidase M</fullName>
    </alternativeName>
</protein>
<sequence length="268" mass="29963">MIIIKTKREMEKMIEAGNKLGKIFDLLAPEIKPGRSTAEIDKLAEKYIRESGGKPNFSLEDGYKWSVCASVNSTLIHGIPSKNVILKEGDILSIDMGNLDNNGYNGDACRTFAVGNISDEAKRLIRCTEECFYEAFKVLKPGRHLYEISMAIQRTADKYGYSLVKEYGGHGIGREMHEDPFIYNYYSPEMGLGPYLREGMCLAIEPMVMAGKSDIITLQDGWGIVSADKQLTCHYENDVVITSDGAIITSVDSNVKRHLQELENESKE</sequence>
<proteinExistence type="inferred from homology"/>
<comment type="similarity">
    <text evidence="6">Belongs to the peptidase M24A family. Methionine aminopeptidase type 1 subfamily.</text>
</comment>
<dbReference type="Gene3D" id="3.90.230.10">
    <property type="entry name" value="Creatinase/methionine aminopeptidase superfamily"/>
    <property type="match status" value="1"/>
</dbReference>
<feature type="binding site" evidence="6">
    <location>
        <position position="77"/>
    </location>
    <ligand>
        <name>substrate</name>
    </ligand>
</feature>
<dbReference type="GO" id="GO:0004239">
    <property type="term" value="F:initiator methionyl aminopeptidase activity"/>
    <property type="evidence" value="ECO:0007669"/>
    <property type="project" value="UniProtKB-UniRule"/>
</dbReference>
<dbReference type="InterPro" id="IPR002467">
    <property type="entry name" value="Pept_M24A_MAP1"/>
</dbReference>
<evidence type="ECO:0000313" key="10">
    <source>
        <dbReference type="Proteomes" id="UP000593591"/>
    </source>
</evidence>
<dbReference type="EMBL" id="CP031517">
    <property type="protein sequence ID" value="QOS39585.1"/>
    <property type="molecule type" value="Genomic_DNA"/>
</dbReference>
<evidence type="ECO:0000259" key="8">
    <source>
        <dbReference type="Pfam" id="PF00557"/>
    </source>
</evidence>
<dbReference type="SUPFAM" id="SSF55920">
    <property type="entry name" value="Creatinase/aminopeptidase"/>
    <property type="match status" value="1"/>
</dbReference>
<reference evidence="9 10" key="1">
    <citation type="submission" date="2018-08" db="EMBL/GenBank/DDBJ databases">
        <title>The first complete genome of Treponema rectale (CHPAT), a commensal spirochete of the bovine rectum.</title>
        <authorList>
            <person name="Staton G.J."/>
            <person name="Clegg S.R."/>
            <person name="Carter S.D."/>
            <person name="Radford A.D."/>
            <person name="Darby A."/>
            <person name="Hall N."/>
            <person name="Birtles R.J."/>
            <person name="Evans N.J."/>
        </authorList>
    </citation>
    <scope>NUCLEOTIDE SEQUENCE [LARGE SCALE GENOMIC DNA]</scope>
    <source>
        <strain evidence="9 10">CHPA</strain>
    </source>
</reference>
<dbReference type="InterPro" id="IPR001714">
    <property type="entry name" value="Pept_M24_MAP"/>
</dbReference>
<evidence type="ECO:0000256" key="5">
    <source>
        <dbReference type="ARBA" id="ARBA00022801"/>
    </source>
</evidence>